<evidence type="ECO:0000256" key="2">
    <source>
        <dbReference type="ARBA" id="ARBA00022692"/>
    </source>
</evidence>
<evidence type="ECO:0000256" key="3">
    <source>
        <dbReference type="ARBA" id="ARBA00022989"/>
    </source>
</evidence>
<dbReference type="Proteomes" id="UP000319783">
    <property type="component" value="Unassembled WGS sequence"/>
</dbReference>
<keyword evidence="4 5" id="KW-0472">Membrane</keyword>
<dbReference type="Pfam" id="PF06293">
    <property type="entry name" value="Kdo"/>
    <property type="match status" value="1"/>
</dbReference>
<name>A0A533QAY3_9BACT</name>
<accession>A0A533QAY3</accession>
<feature type="transmembrane region" description="Helical" evidence="5">
    <location>
        <begin position="249"/>
        <end position="271"/>
    </location>
</feature>
<keyword evidence="3 5" id="KW-1133">Transmembrane helix</keyword>
<evidence type="ECO:0000256" key="1">
    <source>
        <dbReference type="ARBA" id="ARBA00004141"/>
    </source>
</evidence>
<dbReference type="Pfam" id="PF04932">
    <property type="entry name" value="Wzy_C"/>
    <property type="match status" value="1"/>
</dbReference>
<keyword evidence="2 5" id="KW-0812">Transmembrane</keyword>
<evidence type="ECO:0000259" key="6">
    <source>
        <dbReference type="Pfam" id="PF04932"/>
    </source>
</evidence>
<feature type="domain" description="O-antigen ligase-related" evidence="6">
    <location>
        <begin position="371"/>
        <end position="508"/>
    </location>
</feature>
<feature type="transmembrane region" description="Helical" evidence="5">
    <location>
        <begin position="405"/>
        <end position="423"/>
    </location>
</feature>
<protein>
    <submittedName>
        <fullName evidence="7">Oligosaccharide repeat unit polymerase Wzy</fullName>
    </submittedName>
</protein>
<dbReference type="GO" id="GO:0016020">
    <property type="term" value="C:membrane"/>
    <property type="evidence" value="ECO:0007669"/>
    <property type="project" value="UniProtKB-SubCell"/>
</dbReference>
<gene>
    <name evidence="7" type="ORF">JETT_1912</name>
</gene>
<evidence type="ECO:0000256" key="4">
    <source>
        <dbReference type="ARBA" id="ARBA00023136"/>
    </source>
</evidence>
<sequence length="599" mass="69470">MRRISKSKKAFQAFQHLKVLGANSPRPLAILDKRRYGLLRESWYVTEKVSDTEKLDWYFTKWFLGRIDTPHGKWKRRLIQDLAQLIALLHTKGIYHNDLKASNILVQGKESDCELFLIDLEGVKFNTCVSKRRRLKNLAQIILSMDNLFTKLDIYRFLITYCNECKERDVHAYIKRVEGLVQKKKERKKRIMYRKITTTAIGKFGDLLFKSSLIFFVISLPLSIAVNEGAFWLALIGYTINRLSNKKPLFCITGIERPMGIFMLALVLTSLFSINPLHSLSSIGTLRYFLLYLMLASYRLERDFTERLVGLIILMATAWSVYEIFKYFQTQSSRLDIYTAHINTLIIPLIIGILIMDQVGKRKQAFLLFSLCVLLIASFLSFSRIAWLGTFSSVILVLFYRNWKLSSWFVSMIILAAFVTILYHPDSTTGKLISSIINPFEQGGIRLGSNLERLQMIKDTVSILKKDLLTGIGPDAYKFVSTDKHMRISMDYVQILATSGLVGFSAYVWLIFAFIQRCFLIEKENRKREAFSFYHILSICFFAALLGFLICGSFEPMFFSSKRLRFIMLLLGMNECLFKFYKHESNREINRQFTIVSHG</sequence>
<feature type="transmembrane region" description="Helical" evidence="5">
    <location>
        <begin position="308"/>
        <end position="325"/>
    </location>
</feature>
<comment type="subcellular location">
    <subcellularLocation>
        <location evidence="1">Membrane</location>
        <topology evidence="1">Multi-pass membrane protein</topology>
    </subcellularLocation>
</comment>
<dbReference type="PANTHER" id="PTHR37422">
    <property type="entry name" value="TEICHURONIC ACID BIOSYNTHESIS PROTEIN TUAE"/>
    <property type="match status" value="1"/>
</dbReference>
<evidence type="ECO:0000256" key="5">
    <source>
        <dbReference type="SAM" id="Phobius"/>
    </source>
</evidence>
<reference evidence="7 8" key="1">
    <citation type="submission" date="2019-04" db="EMBL/GenBank/DDBJ databases">
        <title>Genome of a novel bacterium Candidatus Jettenia ecosi reconstructed from metagenome of an anammox bioreactor.</title>
        <authorList>
            <person name="Mardanov A.V."/>
            <person name="Beletsky A.V."/>
            <person name="Ravin N.V."/>
            <person name="Botchkova E.A."/>
            <person name="Litti Y.V."/>
            <person name="Nozhevnikova A.N."/>
        </authorList>
    </citation>
    <scope>NUCLEOTIDE SEQUENCE [LARGE SCALE GENOMIC DNA]</scope>
    <source>
        <strain evidence="7">J2</strain>
    </source>
</reference>
<evidence type="ECO:0000313" key="7">
    <source>
        <dbReference type="EMBL" id="TLD41822.1"/>
    </source>
</evidence>
<dbReference type="Gene3D" id="1.10.510.10">
    <property type="entry name" value="Transferase(Phosphotransferase) domain 1"/>
    <property type="match status" value="1"/>
</dbReference>
<dbReference type="AlphaFoldDB" id="A0A533QAY3"/>
<comment type="caution">
    <text evidence="7">The sequence shown here is derived from an EMBL/GenBank/DDBJ whole genome shotgun (WGS) entry which is preliminary data.</text>
</comment>
<dbReference type="PANTHER" id="PTHR37422:SF13">
    <property type="entry name" value="LIPOPOLYSACCHARIDE BIOSYNTHESIS PROTEIN PA4999-RELATED"/>
    <property type="match status" value="1"/>
</dbReference>
<feature type="transmembrane region" description="Helical" evidence="5">
    <location>
        <begin position="368"/>
        <end position="399"/>
    </location>
</feature>
<dbReference type="SUPFAM" id="SSF56112">
    <property type="entry name" value="Protein kinase-like (PK-like)"/>
    <property type="match status" value="1"/>
</dbReference>
<organism evidence="7 8">
    <name type="scientific">Candidatus Jettenia ecosi</name>
    <dbReference type="NCBI Taxonomy" id="2494326"/>
    <lineage>
        <taxon>Bacteria</taxon>
        <taxon>Pseudomonadati</taxon>
        <taxon>Planctomycetota</taxon>
        <taxon>Candidatus Brocadiia</taxon>
        <taxon>Candidatus Brocadiales</taxon>
        <taxon>Candidatus Brocadiaceae</taxon>
        <taxon>Candidatus Jettenia</taxon>
    </lineage>
</organism>
<dbReference type="EMBL" id="SULG01000035">
    <property type="protein sequence ID" value="TLD41822.1"/>
    <property type="molecule type" value="Genomic_DNA"/>
</dbReference>
<feature type="transmembrane region" description="Helical" evidence="5">
    <location>
        <begin position="337"/>
        <end position="356"/>
    </location>
</feature>
<feature type="transmembrane region" description="Helical" evidence="5">
    <location>
        <begin position="277"/>
        <end position="296"/>
    </location>
</feature>
<proteinExistence type="predicted"/>
<feature type="transmembrane region" description="Helical" evidence="5">
    <location>
        <begin position="532"/>
        <end position="552"/>
    </location>
</feature>
<dbReference type="InterPro" id="IPR007016">
    <property type="entry name" value="O-antigen_ligase-rel_domated"/>
</dbReference>
<dbReference type="InterPro" id="IPR011009">
    <property type="entry name" value="Kinase-like_dom_sf"/>
</dbReference>
<feature type="transmembrane region" description="Helical" evidence="5">
    <location>
        <begin position="215"/>
        <end position="237"/>
    </location>
</feature>
<evidence type="ECO:0000313" key="8">
    <source>
        <dbReference type="Proteomes" id="UP000319783"/>
    </source>
</evidence>
<dbReference type="InterPro" id="IPR051533">
    <property type="entry name" value="WaaL-like"/>
</dbReference>
<feature type="transmembrane region" description="Helical" evidence="5">
    <location>
        <begin position="492"/>
        <end position="512"/>
    </location>
</feature>